<accession>A0A2I2G121</accession>
<dbReference type="Proteomes" id="UP000234275">
    <property type="component" value="Unassembled WGS sequence"/>
</dbReference>
<evidence type="ECO:0000313" key="2">
    <source>
        <dbReference type="Proteomes" id="UP000234275"/>
    </source>
</evidence>
<evidence type="ECO:0000313" key="1">
    <source>
        <dbReference type="EMBL" id="PLB46572.1"/>
    </source>
</evidence>
<name>A0A2I2G121_9EURO</name>
<dbReference type="VEuPathDB" id="FungiDB:P170DRAFT_438314"/>
<reference evidence="1 2" key="1">
    <citation type="submission" date="2016-12" db="EMBL/GenBank/DDBJ databases">
        <title>The genomes of Aspergillus section Nigri reveals drivers in fungal speciation.</title>
        <authorList>
            <consortium name="DOE Joint Genome Institute"/>
            <person name="Vesth T.C."/>
            <person name="Nybo J."/>
            <person name="Theobald S."/>
            <person name="Brandl J."/>
            <person name="Frisvad J.C."/>
            <person name="Nielsen K.F."/>
            <person name="Lyhne E.K."/>
            <person name="Kogle M.E."/>
            <person name="Kuo A."/>
            <person name="Riley R."/>
            <person name="Clum A."/>
            <person name="Nolan M."/>
            <person name="Lipzen A."/>
            <person name="Salamov A."/>
            <person name="Henrissat B."/>
            <person name="Wiebenga A."/>
            <person name="De Vries R.P."/>
            <person name="Grigoriev I.V."/>
            <person name="Mortensen U.H."/>
            <person name="Andersen M.R."/>
            <person name="Baker S.E."/>
        </authorList>
    </citation>
    <scope>NUCLEOTIDE SEQUENCE [LARGE SCALE GENOMIC DNA]</scope>
    <source>
        <strain evidence="1 2">IBT 23096</strain>
    </source>
</reference>
<comment type="caution">
    <text evidence="1">The sequence shown here is derived from an EMBL/GenBank/DDBJ whole genome shotgun (WGS) entry which is preliminary data.</text>
</comment>
<proteinExistence type="predicted"/>
<dbReference type="AlphaFoldDB" id="A0A2I2G121"/>
<dbReference type="RefSeq" id="XP_024701874.1">
    <property type="nucleotide sequence ID" value="XM_024849574.1"/>
</dbReference>
<protein>
    <submittedName>
        <fullName evidence="1">Uncharacterized protein</fullName>
    </submittedName>
</protein>
<dbReference type="EMBL" id="MSFO01000006">
    <property type="protein sequence ID" value="PLB46572.1"/>
    <property type="molecule type" value="Genomic_DNA"/>
</dbReference>
<sequence length="287" mass="33913">MLLVQPCKWDMRHFASPTCTPVQDDYPGPSTDWFVRWTDVTHLCAECHAPEHIWRSGVPVLVSPFRSVWAPEQTNPFLCDNCYSEEVRAKREFHPPLKLLKCLCVRRENLHFLLVNRRFYDEAARVFWTENVFAFENPTLLWQLLCSVRPATRDWITRISLMADAERGELDSVETRGVVNAMYWLRQCKNLTHLELDEGFLSRLPWVLKVKNVLPKTRVRFIRYEDLSRAAFLGDQCPPVWKVLYCRRDSQDPLAERLAVSMVRQRPLRHKMVRKLFAELRVPEETD</sequence>
<keyword evidence="2" id="KW-1185">Reference proteome</keyword>
<gene>
    <name evidence="1" type="ORF">P170DRAFT_438314</name>
</gene>
<dbReference type="STRING" id="1392250.A0A2I2G121"/>
<organism evidence="1 2">
    <name type="scientific">Aspergillus steynii IBT 23096</name>
    <dbReference type="NCBI Taxonomy" id="1392250"/>
    <lineage>
        <taxon>Eukaryota</taxon>
        <taxon>Fungi</taxon>
        <taxon>Dikarya</taxon>
        <taxon>Ascomycota</taxon>
        <taxon>Pezizomycotina</taxon>
        <taxon>Eurotiomycetes</taxon>
        <taxon>Eurotiomycetidae</taxon>
        <taxon>Eurotiales</taxon>
        <taxon>Aspergillaceae</taxon>
        <taxon>Aspergillus</taxon>
        <taxon>Aspergillus subgen. Circumdati</taxon>
    </lineage>
</organism>
<dbReference type="OrthoDB" id="5420711at2759"/>
<dbReference type="GeneID" id="36557273"/>